<gene>
    <name evidence="2" type="ORF">GFSPODELE1_LOCUS7274</name>
</gene>
<feature type="region of interest" description="Disordered" evidence="1">
    <location>
        <begin position="37"/>
        <end position="56"/>
    </location>
</feature>
<name>A0ABP1DNA9_9APHY</name>
<feature type="region of interest" description="Disordered" evidence="1">
    <location>
        <begin position="219"/>
        <end position="285"/>
    </location>
</feature>
<dbReference type="EMBL" id="OZ037948">
    <property type="protein sequence ID" value="CAL1709280.1"/>
    <property type="molecule type" value="Genomic_DNA"/>
</dbReference>
<proteinExistence type="predicted"/>
<reference evidence="3" key="1">
    <citation type="submission" date="2024-04" db="EMBL/GenBank/DDBJ databases">
        <authorList>
            <person name="Shaw F."/>
            <person name="Minotto A."/>
        </authorList>
    </citation>
    <scope>NUCLEOTIDE SEQUENCE [LARGE SCALE GENOMIC DNA]</scope>
</reference>
<dbReference type="Proteomes" id="UP001497453">
    <property type="component" value="Chromosome 5"/>
</dbReference>
<organism evidence="2 3">
    <name type="scientific">Somion occarium</name>
    <dbReference type="NCBI Taxonomy" id="3059160"/>
    <lineage>
        <taxon>Eukaryota</taxon>
        <taxon>Fungi</taxon>
        <taxon>Dikarya</taxon>
        <taxon>Basidiomycota</taxon>
        <taxon>Agaricomycotina</taxon>
        <taxon>Agaricomycetes</taxon>
        <taxon>Polyporales</taxon>
        <taxon>Cerrenaceae</taxon>
        <taxon>Somion</taxon>
    </lineage>
</organism>
<protein>
    <submittedName>
        <fullName evidence="2">Uncharacterized protein</fullName>
    </submittedName>
</protein>
<evidence type="ECO:0000313" key="3">
    <source>
        <dbReference type="Proteomes" id="UP001497453"/>
    </source>
</evidence>
<keyword evidence="3" id="KW-1185">Reference proteome</keyword>
<accession>A0ABP1DNA9</accession>
<evidence type="ECO:0000313" key="2">
    <source>
        <dbReference type="EMBL" id="CAL1709280.1"/>
    </source>
</evidence>
<feature type="compositionally biased region" description="Low complexity" evidence="1">
    <location>
        <begin position="268"/>
        <end position="279"/>
    </location>
</feature>
<sequence>MCLYVDRMYRYTECGHEILLPYCIGVHLCKPEADRLTHNESHGPDAQIPPSKDSAVHSRRRVEVKTLGGLCAMCQYCLVEMHNFAHNEAPFPGARSFPLPWMQSYHGIMPAAYPPPPGHNHTPPSQDVQALHPDHFPRQQGFDVNNLHKQMLEEHAQHEEQLGRRQVQQEIVPSQVQVPPMASLKPPQFAQARRMGPAYSAAHVRAPQGYQDQGLNVEPQWQSSTGREAQEFTDNDEHPTQPLSWVRSRRTHGYVHYGNGDSARSQGSSREASTWSSESDYYTED</sequence>
<evidence type="ECO:0000256" key="1">
    <source>
        <dbReference type="SAM" id="MobiDB-lite"/>
    </source>
</evidence>